<sequence>MFNIRQLITCCRIMVVAAVAGLPSVAVAQESPVDFQPSGIAPADDTASAAKTDSIPVFERGIQQLKFIPKGQWIAGVSVSYSQEHEDNYTFFVLENLNGDTYSFKVSPTVLYAFKDNLAIGGRVGYQRRRTQLESGMLNLGEGTQFDVDHLYSIGHNFYVAGVFRNYLSMGSSMRFGFFNEVQLELGGGQSKLTNGVGDDFSGTYESNFSLSVGLQPGMVVFLNNYSAVEVNIGVLGFNYKHTNSKRDQIYESHRNSSSANFRINLFSIQFGATFYI</sequence>
<keyword evidence="1" id="KW-0732">Signal</keyword>
<comment type="caution">
    <text evidence="2">The sequence shown here is derived from an EMBL/GenBank/DDBJ whole genome shotgun (WGS) entry which is preliminary data.</text>
</comment>
<feature type="signal peptide" evidence="1">
    <location>
        <begin position="1"/>
        <end position="28"/>
    </location>
</feature>
<dbReference type="Proteomes" id="UP000711407">
    <property type="component" value="Unassembled WGS sequence"/>
</dbReference>
<organism evidence="2 3">
    <name type="scientific">Candidatus Amulumruptor caecigallinarius</name>
    <dbReference type="NCBI Taxonomy" id="2109911"/>
    <lineage>
        <taxon>Bacteria</taxon>
        <taxon>Pseudomonadati</taxon>
        <taxon>Bacteroidota</taxon>
        <taxon>Bacteroidia</taxon>
        <taxon>Bacteroidales</taxon>
        <taxon>Muribaculaceae</taxon>
        <taxon>Candidatus Amulumruptor</taxon>
    </lineage>
</organism>
<name>A0A921JIU6_9BACT</name>
<evidence type="ECO:0000256" key="1">
    <source>
        <dbReference type="SAM" id="SignalP"/>
    </source>
</evidence>
<evidence type="ECO:0008006" key="4">
    <source>
        <dbReference type="Google" id="ProtNLM"/>
    </source>
</evidence>
<gene>
    <name evidence="2" type="ORF">K8V47_05415</name>
</gene>
<proteinExistence type="predicted"/>
<protein>
    <recommendedName>
        <fullName evidence="4">Outer membrane protein beta-barrel domain-containing protein</fullName>
    </recommendedName>
</protein>
<evidence type="ECO:0000313" key="3">
    <source>
        <dbReference type="Proteomes" id="UP000711407"/>
    </source>
</evidence>
<evidence type="ECO:0000313" key="2">
    <source>
        <dbReference type="EMBL" id="HJE39179.1"/>
    </source>
</evidence>
<accession>A0A921JIU6</accession>
<feature type="chain" id="PRO_5037826302" description="Outer membrane protein beta-barrel domain-containing protein" evidence="1">
    <location>
        <begin position="29"/>
        <end position="277"/>
    </location>
</feature>
<reference evidence="2" key="2">
    <citation type="submission" date="2021-09" db="EMBL/GenBank/DDBJ databases">
        <authorList>
            <person name="Gilroy R."/>
        </authorList>
    </citation>
    <scope>NUCLEOTIDE SEQUENCE</scope>
    <source>
        <strain evidence="2">4100</strain>
    </source>
</reference>
<reference evidence="2" key="1">
    <citation type="journal article" date="2021" name="PeerJ">
        <title>Extensive microbial diversity within the chicken gut microbiome revealed by metagenomics and culture.</title>
        <authorList>
            <person name="Gilroy R."/>
            <person name="Ravi A."/>
            <person name="Getino M."/>
            <person name="Pursley I."/>
            <person name="Horton D.L."/>
            <person name="Alikhan N.F."/>
            <person name="Baker D."/>
            <person name="Gharbi K."/>
            <person name="Hall N."/>
            <person name="Watson M."/>
            <person name="Adriaenssens E.M."/>
            <person name="Foster-Nyarko E."/>
            <person name="Jarju S."/>
            <person name="Secka A."/>
            <person name="Antonio M."/>
            <person name="Oren A."/>
            <person name="Chaudhuri R.R."/>
            <person name="La Ragione R."/>
            <person name="Hildebrand F."/>
            <person name="Pallen M.J."/>
        </authorList>
    </citation>
    <scope>NUCLEOTIDE SEQUENCE</scope>
    <source>
        <strain evidence="2">4100</strain>
    </source>
</reference>
<dbReference type="EMBL" id="DYXT01000028">
    <property type="protein sequence ID" value="HJE39179.1"/>
    <property type="molecule type" value="Genomic_DNA"/>
</dbReference>
<dbReference type="AlphaFoldDB" id="A0A921JIU6"/>